<dbReference type="PANTHER" id="PTHR45772:SF7">
    <property type="entry name" value="AMINO ACID ABC TRANSPORTER ATP-BINDING PROTEIN"/>
    <property type="match status" value="1"/>
</dbReference>
<dbReference type="InterPro" id="IPR027417">
    <property type="entry name" value="P-loop_NTPase"/>
</dbReference>
<evidence type="ECO:0000256" key="2">
    <source>
        <dbReference type="ARBA" id="ARBA00022741"/>
    </source>
</evidence>
<evidence type="ECO:0000313" key="5">
    <source>
        <dbReference type="EMBL" id="MEH7828588.1"/>
    </source>
</evidence>
<keyword evidence="3 5" id="KW-0067">ATP-binding</keyword>
<evidence type="ECO:0000256" key="3">
    <source>
        <dbReference type="ARBA" id="ARBA00022840"/>
    </source>
</evidence>
<name>A0ABU8BV64_9RHOB</name>
<keyword evidence="6" id="KW-1185">Reference proteome</keyword>
<keyword evidence="1" id="KW-0813">Transport</keyword>
<dbReference type="GO" id="GO:0005524">
    <property type="term" value="F:ATP binding"/>
    <property type="evidence" value="ECO:0007669"/>
    <property type="project" value="UniProtKB-KW"/>
</dbReference>
<proteinExistence type="predicted"/>
<comment type="caution">
    <text evidence="5">The sequence shown here is derived from an EMBL/GenBank/DDBJ whole genome shotgun (WGS) entry which is preliminary data.</text>
</comment>
<accession>A0ABU8BV64</accession>
<dbReference type="Proteomes" id="UP001431963">
    <property type="component" value="Unassembled WGS sequence"/>
</dbReference>
<sequence>MLQVHGLAKAFGPLQVVRDLGTTVQGGECLGVMGPNGAGKSTFFDLLAGVTRADAGRVLVNGVDVAALPPEARVRAGLARAFQVPKPFATLTVGEHLLLAADAGGGLRGRAAAARVDEVLALTGLSRLRNAPGGSLRLLDRKRLELAKALATGPKVLLLDEISGGLTEPEVQALVVLIRGLKRPGLAILWIEHIAHALQATCDRILMLHLGAKVIEDRPDVVTADPRVRALYLGAAAHA</sequence>
<feature type="domain" description="ABC transporter" evidence="4">
    <location>
        <begin position="2"/>
        <end position="235"/>
    </location>
</feature>
<gene>
    <name evidence="5" type="ORF">V6590_10540</name>
</gene>
<dbReference type="InterPro" id="IPR003593">
    <property type="entry name" value="AAA+_ATPase"/>
</dbReference>
<protein>
    <submittedName>
        <fullName evidence="5">ATP-binding cassette domain-containing protein</fullName>
    </submittedName>
</protein>
<dbReference type="RefSeq" id="WP_335422673.1">
    <property type="nucleotide sequence ID" value="NZ_JBALHR010000005.1"/>
</dbReference>
<reference evidence="5" key="1">
    <citation type="submission" date="2024-02" db="EMBL/GenBank/DDBJ databases">
        <title>Genome sequences of strain Gemmobacter sp. JM10B15.</title>
        <authorList>
            <person name="Zhang M."/>
        </authorList>
    </citation>
    <scope>NUCLEOTIDE SEQUENCE</scope>
    <source>
        <strain evidence="5">JM10B15</strain>
    </source>
</reference>
<dbReference type="PROSITE" id="PS50893">
    <property type="entry name" value="ABC_TRANSPORTER_2"/>
    <property type="match status" value="1"/>
</dbReference>
<dbReference type="SUPFAM" id="SSF52540">
    <property type="entry name" value="P-loop containing nucleoside triphosphate hydrolases"/>
    <property type="match status" value="1"/>
</dbReference>
<dbReference type="InterPro" id="IPR051120">
    <property type="entry name" value="ABC_AA/LPS_Transport"/>
</dbReference>
<organism evidence="5 6">
    <name type="scientific">Gemmobacter denitrificans</name>
    <dbReference type="NCBI Taxonomy" id="3123040"/>
    <lineage>
        <taxon>Bacteria</taxon>
        <taxon>Pseudomonadati</taxon>
        <taxon>Pseudomonadota</taxon>
        <taxon>Alphaproteobacteria</taxon>
        <taxon>Rhodobacterales</taxon>
        <taxon>Paracoccaceae</taxon>
        <taxon>Gemmobacter</taxon>
    </lineage>
</organism>
<dbReference type="Gene3D" id="3.40.50.300">
    <property type="entry name" value="P-loop containing nucleotide triphosphate hydrolases"/>
    <property type="match status" value="1"/>
</dbReference>
<dbReference type="EMBL" id="JBALHR010000005">
    <property type="protein sequence ID" value="MEH7828588.1"/>
    <property type="molecule type" value="Genomic_DNA"/>
</dbReference>
<dbReference type="Pfam" id="PF00005">
    <property type="entry name" value="ABC_tran"/>
    <property type="match status" value="1"/>
</dbReference>
<evidence type="ECO:0000313" key="6">
    <source>
        <dbReference type="Proteomes" id="UP001431963"/>
    </source>
</evidence>
<evidence type="ECO:0000256" key="1">
    <source>
        <dbReference type="ARBA" id="ARBA00022448"/>
    </source>
</evidence>
<dbReference type="InterPro" id="IPR003439">
    <property type="entry name" value="ABC_transporter-like_ATP-bd"/>
</dbReference>
<dbReference type="SMART" id="SM00382">
    <property type="entry name" value="AAA"/>
    <property type="match status" value="1"/>
</dbReference>
<evidence type="ECO:0000259" key="4">
    <source>
        <dbReference type="PROSITE" id="PS50893"/>
    </source>
</evidence>
<dbReference type="PANTHER" id="PTHR45772">
    <property type="entry name" value="CONSERVED COMPONENT OF ABC TRANSPORTER FOR NATURAL AMINO ACIDS-RELATED"/>
    <property type="match status" value="1"/>
</dbReference>
<keyword evidence="2" id="KW-0547">Nucleotide-binding</keyword>